<sequence>MILLQVLVKSASARHVWVILPALEENVTRPRLELQDLLPTPRARHKWKTTRPNPVLRPTLRRASSRAPLRHSGGGSVSCGSRRRRRLLQRPAAVFPCGCVPLRRRVYSGGCS</sequence>
<accession>A0A0A9GLT4</accession>
<feature type="region of interest" description="Disordered" evidence="1">
    <location>
        <begin position="43"/>
        <end position="83"/>
    </location>
</feature>
<dbReference type="AlphaFoldDB" id="A0A0A9GLT4"/>
<evidence type="ECO:0000256" key="1">
    <source>
        <dbReference type="SAM" id="MobiDB-lite"/>
    </source>
</evidence>
<organism evidence="2">
    <name type="scientific">Arundo donax</name>
    <name type="common">Giant reed</name>
    <name type="synonym">Donax arundinaceus</name>
    <dbReference type="NCBI Taxonomy" id="35708"/>
    <lineage>
        <taxon>Eukaryota</taxon>
        <taxon>Viridiplantae</taxon>
        <taxon>Streptophyta</taxon>
        <taxon>Embryophyta</taxon>
        <taxon>Tracheophyta</taxon>
        <taxon>Spermatophyta</taxon>
        <taxon>Magnoliopsida</taxon>
        <taxon>Liliopsida</taxon>
        <taxon>Poales</taxon>
        <taxon>Poaceae</taxon>
        <taxon>PACMAD clade</taxon>
        <taxon>Arundinoideae</taxon>
        <taxon>Arundineae</taxon>
        <taxon>Arundo</taxon>
    </lineage>
</organism>
<dbReference type="EMBL" id="GBRH01173502">
    <property type="protein sequence ID" value="JAE24394.1"/>
    <property type="molecule type" value="Transcribed_RNA"/>
</dbReference>
<protein>
    <submittedName>
        <fullName evidence="2">Uncharacterized protein</fullName>
    </submittedName>
</protein>
<name>A0A0A9GLT4_ARUDO</name>
<reference evidence="2" key="1">
    <citation type="submission" date="2014-09" db="EMBL/GenBank/DDBJ databases">
        <authorList>
            <person name="Magalhaes I.L.F."/>
            <person name="Oliveira U."/>
            <person name="Santos F.R."/>
            <person name="Vidigal T.H.D.A."/>
            <person name="Brescovit A.D."/>
            <person name="Santos A.J."/>
        </authorList>
    </citation>
    <scope>NUCLEOTIDE SEQUENCE</scope>
    <source>
        <tissue evidence="2">Shoot tissue taken approximately 20 cm above the soil surface</tissue>
    </source>
</reference>
<evidence type="ECO:0000313" key="2">
    <source>
        <dbReference type="EMBL" id="JAE24394.1"/>
    </source>
</evidence>
<reference evidence="2" key="2">
    <citation type="journal article" date="2015" name="Data Brief">
        <title>Shoot transcriptome of the giant reed, Arundo donax.</title>
        <authorList>
            <person name="Barrero R.A."/>
            <person name="Guerrero F.D."/>
            <person name="Moolhuijzen P."/>
            <person name="Goolsby J.A."/>
            <person name="Tidwell J."/>
            <person name="Bellgard S.E."/>
            <person name="Bellgard M.I."/>
        </authorList>
    </citation>
    <scope>NUCLEOTIDE SEQUENCE</scope>
    <source>
        <tissue evidence="2">Shoot tissue taken approximately 20 cm above the soil surface</tissue>
    </source>
</reference>
<proteinExistence type="predicted"/>